<keyword evidence="9 12" id="KW-0653">Protein transport</keyword>
<dbReference type="RefSeq" id="WP_034849411.1">
    <property type="nucleotide sequence ID" value="NZ_JANX01000969.1"/>
</dbReference>
<evidence type="ECO:0000313" key="14">
    <source>
        <dbReference type="EMBL" id="KGM30203.1"/>
    </source>
</evidence>
<evidence type="ECO:0000256" key="3">
    <source>
        <dbReference type="ARBA" id="ARBA00005811"/>
    </source>
</evidence>
<comment type="subunit">
    <text evidence="4">The accessory proteins ExbB and ExbD seem to form a complex with TonB.</text>
</comment>
<evidence type="ECO:0000313" key="15">
    <source>
        <dbReference type="Proteomes" id="UP000029995"/>
    </source>
</evidence>
<dbReference type="Gene3D" id="3.30.420.270">
    <property type="match status" value="1"/>
</dbReference>
<keyword evidence="11 13" id="KW-0472">Membrane</keyword>
<dbReference type="PANTHER" id="PTHR30558">
    <property type="entry name" value="EXBD MEMBRANE COMPONENT OF PMF-DRIVEN MACROMOLECULE IMPORT SYSTEM"/>
    <property type="match status" value="1"/>
</dbReference>
<comment type="function">
    <text evidence="1">Involved in the TonB-dependent energy-dependent transport of various receptor-bound substrates.</text>
</comment>
<evidence type="ECO:0000256" key="7">
    <source>
        <dbReference type="ARBA" id="ARBA00022519"/>
    </source>
</evidence>
<keyword evidence="8 12" id="KW-0812">Transmembrane</keyword>
<dbReference type="Pfam" id="PF02472">
    <property type="entry name" value="ExbD"/>
    <property type="match status" value="1"/>
</dbReference>
<evidence type="ECO:0000256" key="11">
    <source>
        <dbReference type="ARBA" id="ARBA00023136"/>
    </source>
</evidence>
<keyword evidence="6" id="KW-1003">Cell membrane</keyword>
<sequence>MQVQSENKPYDDINVTPMLDLAYVLLLIFIIMTTAAVQGIEVNLPKASAAASMSQPQMRAISIDNQGQVFLDTIPVSMPELESRIAQIKATVPDFPVVIKADQAVQYARVMDVLDLLRRVGVQQVGLVSQRPAAG</sequence>
<dbReference type="OrthoDB" id="195377at2"/>
<proteinExistence type="inferred from homology"/>
<dbReference type="AlphaFoldDB" id="A0A0A0CX33"/>
<organism evidence="14 15">
    <name type="scientific">Inquilinus limosus MP06</name>
    <dbReference type="NCBI Taxonomy" id="1398085"/>
    <lineage>
        <taxon>Bacteria</taxon>
        <taxon>Pseudomonadati</taxon>
        <taxon>Pseudomonadota</taxon>
        <taxon>Alphaproteobacteria</taxon>
        <taxon>Rhodospirillales</taxon>
        <taxon>Rhodospirillaceae</taxon>
        <taxon>Inquilinus</taxon>
    </lineage>
</organism>
<evidence type="ECO:0000256" key="10">
    <source>
        <dbReference type="ARBA" id="ARBA00022989"/>
    </source>
</evidence>
<comment type="caution">
    <text evidence="14">The sequence shown here is derived from an EMBL/GenBank/DDBJ whole genome shotgun (WGS) entry which is preliminary data.</text>
</comment>
<evidence type="ECO:0000256" key="5">
    <source>
        <dbReference type="ARBA" id="ARBA00022448"/>
    </source>
</evidence>
<dbReference type="InterPro" id="IPR003400">
    <property type="entry name" value="ExbD"/>
</dbReference>
<accession>A0A0A0CX33</accession>
<dbReference type="EMBL" id="JANX01000969">
    <property type="protein sequence ID" value="KGM30203.1"/>
    <property type="molecule type" value="Genomic_DNA"/>
</dbReference>
<comment type="subcellular location">
    <subcellularLocation>
        <location evidence="2">Cell inner membrane</location>
        <topology evidence="2">Single-pass type II membrane protein</topology>
    </subcellularLocation>
    <subcellularLocation>
        <location evidence="12">Cell membrane</location>
        <topology evidence="12">Single-pass type II membrane protein</topology>
    </subcellularLocation>
</comment>
<evidence type="ECO:0000256" key="13">
    <source>
        <dbReference type="SAM" id="Phobius"/>
    </source>
</evidence>
<keyword evidence="7" id="KW-0997">Cell inner membrane</keyword>
<evidence type="ECO:0000256" key="9">
    <source>
        <dbReference type="ARBA" id="ARBA00022927"/>
    </source>
</evidence>
<dbReference type="GO" id="GO:0015031">
    <property type="term" value="P:protein transport"/>
    <property type="evidence" value="ECO:0007669"/>
    <property type="project" value="UniProtKB-KW"/>
</dbReference>
<reference evidence="14 15" key="1">
    <citation type="submission" date="2014-01" db="EMBL/GenBank/DDBJ databases">
        <title>Genome sequence determination for a cystic fibrosis isolate, Inquilinus limosus.</title>
        <authorList>
            <person name="Pino M."/>
            <person name="Di Conza J."/>
            <person name="Gutkind G."/>
        </authorList>
    </citation>
    <scope>NUCLEOTIDE SEQUENCE [LARGE SCALE GENOMIC DNA]</scope>
    <source>
        <strain evidence="14 15">MP06</strain>
    </source>
</reference>
<keyword evidence="10 13" id="KW-1133">Transmembrane helix</keyword>
<keyword evidence="5 12" id="KW-0813">Transport</keyword>
<evidence type="ECO:0000256" key="12">
    <source>
        <dbReference type="RuleBase" id="RU003879"/>
    </source>
</evidence>
<evidence type="ECO:0000256" key="6">
    <source>
        <dbReference type="ARBA" id="ARBA00022475"/>
    </source>
</evidence>
<comment type="similarity">
    <text evidence="3 12">Belongs to the ExbD/TolR family.</text>
</comment>
<gene>
    <name evidence="14" type="ORF">P409_34470</name>
</gene>
<evidence type="ECO:0000256" key="4">
    <source>
        <dbReference type="ARBA" id="ARBA00011471"/>
    </source>
</evidence>
<evidence type="ECO:0000256" key="2">
    <source>
        <dbReference type="ARBA" id="ARBA00004249"/>
    </source>
</evidence>
<dbReference type="GO" id="GO:0005886">
    <property type="term" value="C:plasma membrane"/>
    <property type="evidence" value="ECO:0007669"/>
    <property type="project" value="UniProtKB-SubCell"/>
</dbReference>
<evidence type="ECO:0000256" key="1">
    <source>
        <dbReference type="ARBA" id="ARBA00003540"/>
    </source>
</evidence>
<dbReference type="Proteomes" id="UP000029995">
    <property type="component" value="Unassembled WGS sequence"/>
</dbReference>
<protein>
    <submittedName>
        <fullName evidence="14">Biopolymer transporter ExbD</fullName>
    </submittedName>
</protein>
<feature type="transmembrane region" description="Helical" evidence="13">
    <location>
        <begin position="21"/>
        <end position="40"/>
    </location>
</feature>
<evidence type="ECO:0000256" key="8">
    <source>
        <dbReference type="ARBA" id="ARBA00022692"/>
    </source>
</evidence>
<name>A0A0A0CX33_9PROT</name>
<dbReference type="PANTHER" id="PTHR30558:SF12">
    <property type="entry name" value="BIOPOLYMER TRANSPORT PROTEIN EXBD"/>
    <property type="match status" value="1"/>
</dbReference>
<dbReference type="GO" id="GO:0022857">
    <property type="term" value="F:transmembrane transporter activity"/>
    <property type="evidence" value="ECO:0007669"/>
    <property type="project" value="InterPro"/>
</dbReference>